<organism evidence="1 2">
    <name type="scientific">Pararcticibacter amylolyticus</name>
    <dbReference type="NCBI Taxonomy" id="2173175"/>
    <lineage>
        <taxon>Bacteria</taxon>
        <taxon>Pseudomonadati</taxon>
        <taxon>Bacteroidota</taxon>
        <taxon>Sphingobacteriia</taxon>
        <taxon>Sphingobacteriales</taxon>
        <taxon>Sphingobacteriaceae</taxon>
        <taxon>Pararcticibacter</taxon>
    </lineage>
</organism>
<proteinExistence type="predicted"/>
<dbReference type="OrthoDB" id="704817at2"/>
<gene>
    <name evidence="1" type="ORF">DDR33_17625</name>
</gene>
<dbReference type="Proteomes" id="UP000245647">
    <property type="component" value="Unassembled WGS sequence"/>
</dbReference>
<dbReference type="PROSITE" id="PS51257">
    <property type="entry name" value="PROKAR_LIPOPROTEIN"/>
    <property type="match status" value="1"/>
</dbReference>
<comment type="caution">
    <text evidence="1">The sequence shown here is derived from an EMBL/GenBank/DDBJ whole genome shotgun (WGS) entry which is preliminary data.</text>
</comment>
<dbReference type="AlphaFoldDB" id="A0A2U2PD67"/>
<evidence type="ECO:0008006" key="3">
    <source>
        <dbReference type="Google" id="ProtNLM"/>
    </source>
</evidence>
<protein>
    <recommendedName>
        <fullName evidence="3">Late embryogenesis abundant protein LEA-2 subgroup domain-containing protein</fullName>
    </recommendedName>
</protein>
<dbReference type="RefSeq" id="WP_109417121.1">
    <property type="nucleotide sequence ID" value="NZ_QEAS01000015.1"/>
</dbReference>
<accession>A0A2U2PD67</accession>
<keyword evidence="2" id="KW-1185">Reference proteome</keyword>
<evidence type="ECO:0000313" key="2">
    <source>
        <dbReference type="Proteomes" id="UP000245647"/>
    </source>
</evidence>
<reference evidence="1 2" key="1">
    <citation type="submission" date="2018-04" db="EMBL/GenBank/DDBJ databases">
        <title>Pedobacter chongqingensis sp. nov., isolated from a rottenly hemp rope.</title>
        <authorList>
            <person name="Cai Y."/>
        </authorList>
    </citation>
    <scope>NUCLEOTIDE SEQUENCE [LARGE SCALE GENOMIC DNA]</scope>
    <source>
        <strain evidence="1 2">FJ4-8</strain>
    </source>
</reference>
<dbReference type="InterPro" id="IPR013783">
    <property type="entry name" value="Ig-like_fold"/>
</dbReference>
<name>A0A2U2PD67_9SPHI</name>
<sequence length="204" mass="22402">MRNIIAGIFLLSALLMSCGIGSQVDRLKALEQCSFGFQSADSVYLAGNDVPKLISRGEAGLLANPSLVLAMLQRKIPFKARILIQVLNPGQEEAGISAFEYKIMIKDVQLAEGYFDKPLVVKPEGGTTLVPVKIDTDLYPVLSNSRNQKAIADFLSQQTEQIAVVTLKIKPAFDLGEKKINYPGYIDISREISNRQLKSFLAAR</sequence>
<dbReference type="EMBL" id="QEAS01000015">
    <property type="protein sequence ID" value="PWG79337.1"/>
    <property type="molecule type" value="Genomic_DNA"/>
</dbReference>
<dbReference type="Gene3D" id="2.60.40.10">
    <property type="entry name" value="Immunoglobulins"/>
    <property type="match status" value="1"/>
</dbReference>
<evidence type="ECO:0000313" key="1">
    <source>
        <dbReference type="EMBL" id="PWG79337.1"/>
    </source>
</evidence>